<dbReference type="Proteomes" id="UP000198432">
    <property type="component" value="Unassembled WGS sequence"/>
</dbReference>
<keyword evidence="2" id="KW-0472">Membrane</keyword>
<feature type="signal peptide" evidence="3">
    <location>
        <begin position="1"/>
        <end position="18"/>
    </location>
</feature>
<keyword evidence="2" id="KW-1133">Transmembrane helix</keyword>
<dbReference type="EMBL" id="FZOQ01000014">
    <property type="protein sequence ID" value="SNS81165.1"/>
    <property type="molecule type" value="Genomic_DNA"/>
</dbReference>
<keyword evidence="2" id="KW-0812">Transmembrane</keyword>
<dbReference type="AlphaFoldDB" id="A0A239HJ46"/>
<dbReference type="PROSITE" id="PS51257">
    <property type="entry name" value="PROKAR_LIPOPROTEIN"/>
    <property type="match status" value="1"/>
</dbReference>
<proteinExistence type="predicted"/>
<evidence type="ECO:0000256" key="2">
    <source>
        <dbReference type="SAM" id="Phobius"/>
    </source>
</evidence>
<feature type="chain" id="PRO_5012241106" description="Lipoprotein" evidence="3">
    <location>
        <begin position="19"/>
        <end position="168"/>
    </location>
</feature>
<protein>
    <recommendedName>
        <fullName evidence="6">Lipoprotein</fullName>
    </recommendedName>
</protein>
<evidence type="ECO:0008006" key="6">
    <source>
        <dbReference type="Google" id="ProtNLM"/>
    </source>
</evidence>
<feature type="compositionally biased region" description="Basic and acidic residues" evidence="1">
    <location>
        <begin position="90"/>
        <end position="117"/>
    </location>
</feature>
<accession>A0A239HJ46</accession>
<feature type="region of interest" description="Disordered" evidence="1">
    <location>
        <begin position="90"/>
        <end position="125"/>
    </location>
</feature>
<gene>
    <name evidence="4" type="ORF">SAMN06296052_1142</name>
</gene>
<feature type="transmembrane region" description="Helical" evidence="2">
    <location>
        <begin position="143"/>
        <end position="161"/>
    </location>
</feature>
<name>A0A239HJ46_9BACT</name>
<dbReference type="RefSeq" id="WP_089320047.1">
    <property type="nucleotide sequence ID" value="NZ_FZOQ01000014.1"/>
</dbReference>
<keyword evidence="5" id="KW-1185">Reference proteome</keyword>
<keyword evidence="3" id="KW-0732">Signal</keyword>
<evidence type="ECO:0000313" key="5">
    <source>
        <dbReference type="Proteomes" id="UP000198432"/>
    </source>
</evidence>
<organism evidence="4 5">
    <name type="scientific">Pontibacter ummariensis</name>
    <dbReference type="NCBI Taxonomy" id="1610492"/>
    <lineage>
        <taxon>Bacteria</taxon>
        <taxon>Pseudomonadati</taxon>
        <taxon>Bacteroidota</taxon>
        <taxon>Cytophagia</taxon>
        <taxon>Cytophagales</taxon>
        <taxon>Hymenobacteraceae</taxon>
        <taxon>Pontibacter</taxon>
    </lineage>
</organism>
<evidence type="ECO:0000256" key="1">
    <source>
        <dbReference type="SAM" id="MobiDB-lite"/>
    </source>
</evidence>
<evidence type="ECO:0000313" key="4">
    <source>
        <dbReference type="EMBL" id="SNS81165.1"/>
    </source>
</evidence>
<evidence type="ECO:0000256" key="3">
    <source>
        <dbReference type="SAM" id="SignalP"/>
    </source>
</evidence>
<reference evidence="5" key="1">
    <citation type="submission" date="2017-06" db="EMBL/GenBank/DDBJ databases">
        <authorList>
            <person name="Varghese N."/>
            <person name="Submissions S."/>
        </authorList>
    </citation>
    <scope>NUCLEOTIDE SEQUENCE [LARGE SCALE GENOMIC DNA]</scope>
    <source>
        <strain evidence="5">NKM1</strain>
    </source>
</reference>
<sequence>MKKLFTLLLMFGTLLSLTSCTLLESVFKPDGQITAQVISLDSLSFTPADSAQLADLGVFTKRLSAKELLVITKGRGGKVKIKNSFNQDSYNKESGNKDSYNESKKSGNIDSYNDNKKAGQQQDVGNSKLKDVGNVTEEKQSLWWLWCLIILLTLSFSWPIIRRFLPFV</sequence>